<keyword evidence="3" id="KW-1185">Reference proteome</keyword>
<dbReference type="InterPro" id="IPR001919">
    <property type="entry name" value="CBD2"/>
</dbReference>
<dbReference type="SUPFAM" id="SSF52266">
    <property type="entry name" value="SGNH hydrolase"/>
    <property type="match status" value="1"/>
</dbReference>
<reference evidence="2 3" key="1">
    <citation type="journal article" date="2019" name="Int. J. Syst. Evol. Microbiol.">
        <title>The Global Catalogue of Microorganisms (GCM) 10K type strain sequencing project: providing services to taxonomists for standard genome sequencing and annotation.</title>
        <authorList>
            <consortium name="The Broad Institute Genomics Platform"/>
            <consortium name="The Broad Institute Genome Sequencing Center for Infectious Disease"/>
            <person name="Wu L."/>
            <person name="Ma J."/>
        </authorList>
    </citation>
    <scope>NUCLEOTIDE SEQUENCE [LARGE SCALE GENOMIC DNA]</scope>
    <source>
        <strain evidence="2 3">JCM 13250</strain>
    </source>
</reference>
<dbReference type="Pfam" id="PF13472">
    <property type="entry name" value="Lipase_GDSL_2"/>
    <property type="match status" value="1"/>
</dbReference>
<accession>A0ABN2MQF3</accession>
<dbReference type="PROSITE" id="PS51173">
    <property type="entry name" value="CBM2"/>
    <property type="match status" value="1"/>
</dbReference>
<dbReference type="InterPro" id="IPR036514">
    <property type="entry name" value="SGNH_hydro_sf"/>
</dbReference>
<organism evidence="2 3">
    <name type="scientific">Luedemannella flava</name>
    <dbReference type="NCBI Taxonomy" id="349316"/>
    <lineage>
        <taxon>Bacteria</taxon>
        <taxon>Bacillati</taxon>
        <taxon>Actinomycetota</taxon>
        <taxon>Actinomycetes</taxon>
        <taxon>Micromonosporales</taxon>
        <taxon>Micromonosporaceae</taxon>
        <taxon>Luedemannella</taxon>
    </lineage>
</organism>
<dbReference type="Proteomes" id="UP001500218">
    <property type="component" value="Unassembled WGS sequence"/>
</dbReference>
<dbReference type="Pfam" id="PF00553">
    <property type="entry name" value="CBM_2"/>
    <property type="match status" value="1"/>
</dbReference>
<dbReference type="InterPro" id="IPR012291">
    <property type="entry name" value="CBM2_carb-bd_dom_sf"/>
</dbReference>
<dbReference type="RefSeq" id="WP_344140043.1">
    <property type="nucleotide sequence ID" value="NZ_BAAALT010000284.1"/>
</dbReference>
<feature type="domain" description="CBM2" evidence="1">
    <location>
        <begin position="305"/>
        <end position="410"/>
    </location>
</feature>
<comment type="caution">
    <text evidence="2">The sequence shown here is derived from an EMBL/GenBank/DDBJ whole genome shotgun (WGS) entry which is preliminary data.</text>
</comment>
<protein>
    <recommendedName>
        <fullName evidence="1">CBM2 domain-containing protein</fullName>
    </recommendedName>
</protein>
<gene>
    <name evidence="2" type="ORF">GCM10009682_61300</name>
</gene>
<dbReference type="InterPro" id="IPR013830">
    <property type="entry name" value="SGNH_hydro"/>
</dbReference>
<sequence>MQRSFTLPPRSTLRRSALVALLVAALAATVIAVARPASSATPLRIMPLGDSITAGTGCWRAFLWNKLQTAGHTNIDFVGGVSDGGGCNPGFAYDFDHEGHGGYSATGIADNNQLPPWLAAARPDVILVHLGTNDMWGGWIPLSTKITAFTKLVGQMRADNPNVKIIVAKIIPMSASACATCPADVIAFNNALPAWAAGLTTSQSPIVLADLWTGFDTTTDTGDGVHPNTAGYQKMANSWYPVLAQVLSGVVPTVTPTSAAVTSRAPTSAVVTSRPPTSAVVTSRAPTSAVVTSRAPTSAPVTTAGPTGGGGCTATYKVVSQWGGGFQGEVAVRNNGSAASAAWTATFTYANGQVVSQAWNATVTQSGAAVTARNLSYNGALAAGASATFGFLASWNNATNAVPTVSCVLS</sequence>
<proteinExistence type="predicted"/>
<dbReference type="Gene3D" id="3.40.50.1110">
    <property type="entry name" value="SGNH hydrolase"/>
    <property type="match status" value="1"/>
</dbReference>
<evidence type="ECO:0000313" key="2">
    <source>
        <dbReference type="EMBL" id="GAA1834702.1"/>
    </source>
</evidence>
<dbReference type="InterPro" id="IPR008965">
    <property type="entry name" value="CBM2/CBM3_carb-bd_dom_sf"/>
</dbReference>
<dbReference type="SUPFAM" id="SSF49384">
    <property type="entry name" value="Carbohydrate-binding domain"/>
    <property type="match status" value="1"/>
</dbReference>
<evidence type="ECO:0000313" key="3">
    <source>
        <dbReference type="Proteomes" id="UP001500218"/>
    </source>
</evidence>
<dbReference type="CDD" id="cd01833">
    <property type="entry name" value="XynB_like"/>
    <property type="match status" value="1"/>
</dbReference>
<evidence type="ECO:0000259" key="1">
    <source>
        <dbReference type="PROSITE" id="PS51173"/>
    </source>
</evidence>
<dbReference type="InterPro" id="IPR051532">
    <property type="entry name" value="Ester_Hydrolysis_Enzymes"/>
</dbReference>
<dbReference type="EMBL" id="BAAALT010000284">
    <property type="protein sequence ID" value="GAA1834702.1"/>
    <property type="molecule type" value="Genomic_DNA"/>
</dbReference>
<dbReference type="PANTHER" id="PTHR30383:SF2">
    <property type="entry name" value="CELLULOSE-BINDING PROTEIN"/>
    <property type="match status" value="1"/>
</dbReference>
<dbReference type="PROSITE" id="PS51318">
    <property type="entry name" value="TAT"/>
    <property type="match status" value="1"/>
</dbReference>
<name>A0ABN2MQF3_9ACTN</name>
<dbReference type="InterPro" id="IPR006311">
    <property type="entry name" value="TAT_signal"/>
</dbReference>
<dbReference type="PANTHER" id="PTHR30383">
    <property type="entry name" value="THIOESTERASE 1/PROTEASE 1/LYSOPHOSPHOLIPASE L1"/>
    <property type="match status" value="1"/>
</dbReference>
<dbReference type="Gene3D" id="2.60.40.290">
    <property type="match status" value="1"/>
</dbReference>
<dbReference type="SMART" id="SM00637">
    <property type="entry name" value="CBD_II"/>
    <property type="match status" value="1"/>
</dbReference>